<evidence type="ECO:0000313" key="1">
    <source>
        <dbReference type="EMBL" id="KFJ01869.1"/>
    </source>
</evidence>
<reference evidence="1 2" key="1">
    <citation type="submission" date="2014-03" db="EMBL/GenBank/DDBJ databases">
        <title>Genomics of Bifidobacteria.</title>
        <authorList>
            <person name="Ventura M."/>
            <person name="Milani C."/>
            <person name="Lugli G.A."/>
        </authorList>
    </citation>
    <scope>NUCLEOTIDE SEQUENCE [LARGE SCALE GENOMIC DNA]</scope>
    <source>
        <strain evidence="1 2">LMG 21395</strain>
    </source>
</reference>
<gene>
    <name evidence="1" type="ORF">THER5_1852</name>
</gene>
<organism evidence="1 2">
    <name type="scientific">Bifidobacterium thermacidophilum subsp. thermacidophilum</name>
    <dbReference type="NCBI Taxonomy" id="79262"/>
    <lineage>
        <taxon>Bacteria</taxon>
        <taxon>Bacillati</taxon>
        <taxon>Actinomycetota</taxon>
        <taxon>Actinomycetes</taxon>
        <taxon>Bifidobacteriales</taxon>
        <taxon>Bifidobacteriaceae</taxon>
        <taxon>Bifidobacterium</taxon>
    </lineage>
</organism>
<evidence type="ECO:0000313" key="2">
    <source>
        <dbReference type="Proteomes" id="UP000029003"/>
    </source>
</evidence>
<sequence length="90" mass="10117">MPETFRQVMYALACATGRKARKNGGILWYLLVCVCLGMRSIVSAERMVCGVPVSDARRMSWHTQLTSPWCHGGPDRVRDGGENTERRFNA</sequence>
<dbReference type="Proteomes" id="UP000029003">
    <property type="component" value="Unassembled WGS sequence"/>
</dbReference>
<dbReference type="AlphaFoldDB" id="A0A087E268"/>
<proteinExistence type="predicted"/>
<name>A0A087E268_9BIFI</name>
<comment type="caution">
    <text evidence="1">The sequence shown here is derived from an EMBL/GenBank/DDBJ whole genome shotgun (WGS) entry which is preliminary data.</text>
</comment>
<accession>A0A087E268</accession>
<protein>
    <submittedName>
        <fullName evidence="1">Uncharacterized protein</fullName>
    </submittedName>
</protein>
<dbReference type="EMBL" id="JGZT01000007">
    <property type="protein sequence ID" value="KFJ01869.1"/>
    <property type="molecule type" value="Genomic_DNA"/>
</dbReference>